<sequence>MQHPYSAVILPEFVILTPGQTEFQCSGVKNAGTENERPCTRTVKVGQALCMSCRTKVPMALTHFHCANCGEVHSFEEVMDVYMNDEDPPGCTKCGEDLLLEFHKGFQLPHPWNTYTKETQAVLRLVFVLQYVSENSGERFGRLVGDLITGPNPSFTQVTFNGIFERGVANAIRLLKHGATASTASTPKIAWIKGSMPAGYRLGKGDTPSGNFSNGLTKMLTMAQAIGEMSLADQIQGMLALVNEGERADLTEANRLCKEHFGVDFFVLNITPLLTPDSPPDGVHGNVINIDGGNVTGIVTAGNVGHIGNVVNTRFINTEGGANVEGNINVSGGNLVMRDQVNIRYDRWGNRI</sequence>
<dbReference type="AlphaFoldDB" id="A0A2M7X220"/>
<gene>
    <name evidence="1" type="ORF">CO179_02950</name>
</gene>
<evidence type="ECO:0000313" key="1">
    <source>
        <dbReference type="EMBL" id="PJA40215.1"/>
    </source>
</evidence>
<accession>A0A2M7X220</accession>
<dbReference type="Proteomes" id="UP000231195">
    <property type="component" value="Unassembled WGS sequence"/>
</dbReference>
<reference evidence="2" key="1">
    <citation type="submission" date="2017-09" db="EMBL/GenBank/DDBJ databases">
        <title>Depth-based differentiation of microbial function through sediment-hosted aquifers and enrichment of novel symbionts in the deep terrestrial subsurface.</title>
        <authorList>
            <person name="Probst A.J."/>
            <person name="Ladd B."/>
            <person name="Jarett J.K."/>
            <person name="Geller-Mcgrath D.E."/>
            <person name="Sieber C.M.K."/>
            <person name="Emerson J.B."/>
            <person name="Anantharaman K."/>
            <person name="Thomas B.C."/>
            <person name="Malmstrom R."/>
            <person name="Stieglmeier M."/>
            <person name="Klingl A."/>
            <person name="Woyke T."/>
            <person name="Ryan C.M."/>
            <person name="Banfield J.F."/>
        </authorList>
    </citation>
    <scope>NUCLEOTIDE SEQUENCE [LARGE SCALE GENOMIC DNA]</scope>
</reference>
<organism evidence="1 2">
    <name type="scientific">candidate division WWE3 bacterium CG_4_9_14_3_um_filter_39_7</name>
    <dbReference type="NCBI Taxonomy" id="1975080"/>
    <lineage>
        <taxon>Bacteria</taxon>
        <taxon>Katanobacteria</taxon>
    </lineage>
</organism>
<evidence type="ECO:0000313" key="2">
    <source>
        <dbReference type="Proteomes" id="UP000231195"/>
    </source>
</evidence>
<proteinExistence type="predicted"/>
<name>A0A2M7X220_UNCKA</name>
<dbReference type="EMBL" id="PFWZ01000097">
    <property type="protein sequence ID" value="PJA40215.1"/>
    <property type="molecule type" value="Genomic_DNA"/>
</dbReference>
<comment type="caution">
    <text evidence="1">The sequence shown here is derived from an EMBL/GenBank/DDBJ whole genome shotgun (WGS) entry which is preliminary data.</text>
</comment>
<protein>
    <submittedName>
        <fullName evidence="1">Uncharacterized protein</fullName>
    </submittedName>
</protein>